<dbReference type="GO" id="GO:0016020">
    <property type="term" value="C:membrane"/>
    <property type="evidence" value="ECO:0007669"/>
    <property type="project" value="InterPro"/>
</dbReference>
<gene>
    <name evidence="5" type="ORF">AX13_01190</name>
</gene>
<comment type="caution">
    <text evidence="5">The sequence shown here is derived from an EMBL/GenBank/DDBJ whole genome shotgun (WGS) entry which is preliminary data.</text>
</comment>
<accession>A0A014QF66</accession>
<feature type="compositionally biased region" description="Pro residues" evidence="4">
    <location>
        <begin position="17"/>
        <end position="29"/>
    </location>
</feature>
<dbReference type="SUPFAM" id="SSF56935">
    <property type="entry name" value="Porins"/>
    <property type="match status" value="1"/>
</dbReference>
<dbReference type="Proteomes" id="UP000020766">
    <property type="component" value="Unassembled WGS sequence"/>
</dbReference>
<feature type="compositionally biased region" description="Low complexity" evidence="4">
    <location>
        <begin position="1"/>
        <end position="16"/>
    </location>
</feature>
<reference evidence="5 6" key="1">
    <citation type="submission" date="2014-01" db="EMBL/GenBank/DDBJ databases">
        <title>Interspecies Systems Biology Uncovers Metabolites Affecting C. elegans Gene Expression and Life History Traits.</title>
        <authorList>
            <person name="Watson E."/>
            <person name="Macneil L.T."/>
            <person name="Ritter A.D."/>
            <person name="Yilmaz L.S."/>
            <person name="Rosebrock A.P."/>
            <person name="Caudy A.A."/>
            <person name="Walhout A.J."/>
        </authorList>
    </citation>
    <scope>NUCLEOTIDE SEQUENCE [LARGE SCALE GENOMIC DNA]</scope>
    <source>
        <strain evidence="5 6">DA1877</strain>
    </source>
</reference>
<keyword evidence="2" id="KW-0813">Transport</keyword>
<evidence type="ECO:0000313" key="6">
    <source>
        <dbReference type="Proteomes" id="UP000020766"/>
    </source>
</evidence>
<evidence type="ECO:0000256" key="1">
    <source>
        <dbReference type="ARBA" id="ARBA00009075"/>
    </source>
</evidence>
<dbReference type="InterPro" id="IPR023614">
    <property type="entry name" value="Porin_dom_sf"/>
</dbReference>
<dbReference type="PANTHER" id="PTHR34596">
    <property type="entry name" value="CHITOPORIN"/>
    <property type="match status" value="1"/>
</dbReference>
<name>A0A014QF66_9BURK</name>
<dbReference type="AlphaFoldDB" id="A0A014QF66"/>
<proteinExistence type="inferred from homology"/>
<evidence type="ECO:0000256" key="2">
    <source>
        <dbReference type="ARBA" id="ARBA00022448"/>
    </source>
</evidence>
<evidence type="ECO:0000256" key="4">
    <source>
        <dbReference type="SAM" id="MobiDB-lite"/>
    </source>
</evidence>
<dbReference type="PANTHER" id="PTHR34596:SF2">
    <property type="entry name" value="CHITOPORIN"/>
    <property type="match status" value="1"/>
</dbReference>
<dbReference type="EMBL" id="JBOK01000001">
    <property type="protein sequence ID" value="EXU81897.1"/>
    <property type="molecule type" value="Genomic_DNA"/>
</dbReference>
<keyword evidence="6" id="KW-1185">Reference proteome</keyword>
<dbReference type="Gene3D" id="2.40.160.10">
    <property type="entry name" value="Porin"/>
    <property type="match status" value="1"/>
</dbReference>
<dbReference type="PATRIC" id="fig|1457173.3.peg.243"/>
<comment type="similarity">
    <text evidence="1">Belongs to the outer membrane porin (Opr) (TC 1.B.25) family.</text>
</comment>
<feature type="region of interest" description="Disordered" evidence="4">
    <location>
        <begin position="1"/>
        <end position="29"/>
    </location>
</feature>
<evidence type="ECO:0000313" key="5">
    <source>
        <dbReference type="EMBL" id="EXU81897.1"/>
    </source>
</evidence>
<dbReference type="STRING" id="225991.MA05_09380"/>
<dbReference type="Pfam" id="PF03573">
    <property type="entry name" value="OprD"/>
    <property type="match status" value="1"/>
</dbReference>
<keyword evidence="3" id="KW-0732">Signal</keyword>
<evidence type="ECO:0000256" key="3">
    <source>
        <dbReference type="ARBA" id="ARBA00022729"/>
    </source>
</evidence>
<protein>
    <submittedName>
        <fullName evidence="5">Porin</fullName>
    </submittedName>
</protein>
<sequence length="473" mass="51514">MEFLAPRLQHPPAAAAAPPPTTSPGPDPMPCKISPLSALGAALLCATAANAQASAQDEAQGFVAGSRLGLLNRVVWEQLDYQKGSSFRATNGLRGQTQAQESAYGLMLNYQSGYTRGLVGVGLDAHAYGALNLDTQADSARATPRYVAKDGADIADRFGRAGAALKLRLASTELKLGEMRTKNPIFSSSDSRLLPETNRGWQLTSTDLPGLSLQAGRFTRWSDRNARQNGGRLLANYAGSPGDAFSFLGGTWTTPVPHLSVSSYYGRYAEHWNTWYLGSAYQLPLAEQRKLAFNLNLYRNTDTGQARAGHIDTTTWSLMGSYAFGPHKLGLGYQKVQGDNPFDYVNRGSIWLDNAMQLSDFNGPREASWQLKYDVDLGPLLAPGLSAGVAYTRGSGIDHRHLNSVYANYLGYSGSGGKHWERDLLLRYTVQHGMAKGMALQLRYSVHRANRTQGEANIDQIRLLVEMPIQLLP</sequence>
<dbReference type="GO" id="GO:0015288">
    <property type="term" value="F:porin activity"/>
    <property type="evidence" value="ECO:0007669"/>
    <property type="project" value="TreeGrafter"/>
</dbReference>
<dbReference type="InterPro" id="IPR005318">
    <property type="entry name" value="OM_porin_bac"/>
</dbReference>
<organism evidence="5 6">
    <name type="scientific">Comamonas aquatica DA1877</name>
    <dbReference type="NCBI Taxonomy" id="1457173"/>
    <lineage>
        <taxon>Bacteria</taxon>
        <taxon>Pseudomonadati</taxon>
        <taxon>Pseudomonadota</taxon>
        <taxon>Betaproteobacteria</taxon>
        <taxon>Burkholderiales</taxon>
        <taxon>Comamonadaceae</taxon>
        <taxon>Comamonas</taxon>
    </lineage>
</organism>